<evidence type="ECO:0000313" key="2">
    <source>
        <dbReference type="EMBL" id="OGM88636.1"/>
    </source>
</evidence>
<organism evidence="2 3">
    <name type="scientific">Candidatus Woesebacteria bacterium RIFOXYD1_FULL_43_18</name>
    <dbReference type="NCBI Taxonomy" id="1802551"/>
    <lineage>
        <taxon>Bacteria</taxon>
        <taxon>Candidatus Woeseibacteriota</taxon>
    </lineage>
</organism>
<evidence type="ECO:0000313" key="3">
    <source>
        <dbReference type="Proteomes" id="UP000177596"/>
    </source>
</evidence>
<name>A0A1F8DJP5_9BACT</name>
<dbReference type="Proteomes" id="UP000177596">
    <property type="component" value="Unassembled WGS sequence"/>
</dbReference>
<proteinExistence type="predicted"/>
<gene>
    <name evidence="2" type="ORF">A2573_03455</name>
</gene>
<accession>A0A1F8DJP5</accession>
<sequence length="90" mass="10590">MHEFFDAPSSRRIRKETRERAQYADNQIDPGLKSLMNQARSKFQLTMVDMADYVDEENINRIFEECVKDVPGAQEAFEIWNKLFDSAEIN</sequence>
<evidence type="ECO:0000256" key="1">
    <source>
        <dbReference type="SAM" id="MobiDB-lite"/>
    </source>
</evidence>
<protein>
    <submittedName>
        <fullName evidence="2">Uncharacterized protein</fullName>
    </submittedName>
</protein>
<dbReference type="EMBL" id="MGIL01000007">
    <property type="protein sequence ID" value="OGM88636.1"/>
    <property type="molecule type" value="Genomic_DNA"/>
</dbReference>
<dbReference type="AlphaFoldDB" id="A0A1F8DJP5"/>
<feature type="region of interest" description="Disordered" evidence="1">
    <location>
        <begin position="1"/>
        <end position="26"/>
    </location>
</feature>
<comment type="caution">
    <text evidence="2">The sequence shown here is derived from an EMBL/GenBank/DDBJ whole genome shotgun (WGS) entry which is preliminary data.</text>
</comment>
<reference evidence="2 3" key="1">
    <citation type="journal article" date="2016" name="Nat. Commun.">
        <title>Thousands of microbial genomes shed light on interconnected biogeochemical processes in an aquifer system.</title>
        <authorList>
            <person name="Anantharaman K."/>
            <person name="Brown C.T."/>
            <person name="Hug L.A."/>
            <person name="Sharon I."/>
            <person name="Castelle C.J."/>
            <person name="Probst A.J."/>
            <person name="Thomas B.C."/>
            <person name="Singh A."/>
            <person name="Wilkins M.J."/>
            <person name="Karaoz U."/>
            <person name="Brodie E.L."/>
            <person name="Williams K.H."/>
            <person name="Hubbard S.S."/>
            <person name="Banfield J.F."/>
        </authorList>
    </citation>
    <scope>NUCLEOTIDE SEQUENCE [LARGE SCALE GENOMIC DNA]</scope>
</reference>